<dbReference type="OrthoDB" id="2191577at2"/>
<evidence type="ECO:0000313" key="2">
    <source>
        <dbReference type="EMBL" id="EOW78431.1"/>
    </source>
</evidence>
<dbReference type="RefSeq" id="WP_010782338.1">
    <property type="nucleotide sequence ID" value="NZ_ASWH01000003.1"/>
</dbReference>
<dbReference type="Proteomes" id="UP000013750">
    <property type="component" value="Unassembled WGS sequence"/>
</dbReference>
<dbReference type="HOGENOM" id="CLU_185129_0_0_9"/>
<evidence type="ECO:0000313" key="4">
    <source>
        <dbReference type="Proteomes" id="UP000014160"/>
    </source>
</evidence>
<dbReference type="eggNOG" id="ENOG502ZPUA">
    <property type="taxonomic scope" value="Bacteria"/>
</dbReference>
<comment type="caution">
    <text evidence="1">The sequence shown here is derived from an EMBL/GenBank/DDBJ whole genome shotgun (WGS) entry which is preliminary data.</text>
</comment>
<evidence type="ECO:0000313" key="3">
    <source>
        <dbReference type="Proteomes" id="UP000013750"/>
    </source>
</evidence>
<dbReference type="Proteomes" id="UP000014160">
    <property type="component" value="Unassembled WGS sequence"/>
</dbReference>
<sequence>MLVIFGIVLLIIGGFGGYQLASIPKVKEMKRNRAIQERFDVQANEFTVVLEDTVEQTYILATKDQEYRIKFSDNSPIKVVFCEALETVG</sequence>
<protein>
    <submittedName>
        <fullName evidence="1">Uncharacterized protein</fullName>
    </submittedName>
</protein>
<dbReference type="EMBL" id="ASWH01000003">
    <property type="protein sequence ID" value="EOW78431.1"/>
    <property type="molecule type" value="Genomic_DNA"/>
</dbReference>
<keyword evidence="4" id="KW-1185">Reference proteome</keyword>
<gene>
    <name evidence="2" type="ORF">I592_04024</name>
    <name evidence="1" type="ORF">UKC_04020</name>
</gene>
<reference evidence="2 4" key="2">
    <citation type="submission" date="2013-03" db="EMBL/GenBank/DDBJ databases">
        <title>The Genome Sequence of Enterococcus gilvus ATCC BAA-350 (PacBio/Illumina hybrid assembly).</title>
        <authorList>
            <consortium name="The Broad Institute Genomics Platform"/>
            <consortium name="The Broad Institute Genome Sequencing Center for Infectious Disease"/>
            <person name="Earl A."/>
            <person name="Russ C."/>
            <person name="Gilmore M."/>
            <person name="Surin D."/>
            <person name="Walker B."/>
            <person name="Young S."/>
            <person name="Zeng Q."/>
            <person name="Gargeya S."/>
            <person name="Fitzgerald M."/>
            <person name="Haas B."/>
            <person name="Abouelleil A."/>
            <person name="Allen A.W."/>
            <person name="Alvarado L."/>
            <person name="Arachchi H.M."/>
            <person name="Berlin A.M."/>
            <person name="Chapman S.B."/>
            <person name="Gainer-Dewar J."/>
            <person name="Goldberg J."/>
            <person name="Griggs A."/>
            <person name="Gujja S."/>
            <person name="Hansen M."/>
            <person name="Howarth C."/>
            <person name="Imamovic A."/>
            <person name="Ireland A."/>
            <person name="Larimer J."/>
            <person name="McCowan C."/>
            <person name="Murphy C."/>
            <person name="Pearson M."/>
            <person name="Poon T.W."/>
            <person name="Priest M."/>
            <person name="Roberts A."/>
            <person name="Saif S."/>
            <person name="Shea T."/>
            <person name="Sisk P."/>
            <person name="Sykes S."/>
            <person name="Wortman J."/>
            <person name="Nusbaum C."/>
            <person name="Birren B."/>
        </authorList>
    </citation>
    <scope>NUCLEOTIDE SEQUENCE [LARGE SCALE GENOMIC DNA]</scope>
    <source>
        <strain evidence="2 4">ATCC BAA-350</strain>
    </source>
</reference>
<proteinExistence type="predicted"/>
<dbReference type="AlphaFoldDB" id="R2XT08"/>
<organism evidence="1 3">
    <name type="scientific">Enterococcus gilvus ATCC BAA-350</name>
    <dbReference type="NCBI Taxonomy" id="1158614"/>
    <lineage>
        <taxon>Bacteria</taxon>
        <taxon>Bacillati</taxon>
        <taxon>Bacillota</taxon>
        <taxon>Bacilli</taxon>
        <taxon>Lactobacillales</taxon>
        <taxon>Enterococcaceae</taxon>
        <taxon>Enterococcus</taxon>
    </lineage>
</organism>
<accession>R2XT08</accession>
<reference evidence="1 3" key="1">
    <citation type="submission" date="2013-02" db="EMBL/GenBank/DDBJ databases">
        <title>The Genome Sequence of Enterococcus gilvus ATCC BAA-350.</title>
        <authorList>
            <consortium name="The Broad Institute Genome Sequencing Platform"/>
            <consortium name="The Broad Institute Genome Sequencing Center for Infectious Disease"/>
            <person name="Earl A.M."/>
            <person name="Gilmore M.S."/>
            <person name="Lebreton F."/>
            <person name="Walker B."/>
            <person name="Young S.K."/>
            <person name="Zeng Q."/>
            <person name="Gargeya S."/>
            <person name="Fitzgerald M."/>
            <person name="Haas B."/>
            <person name="Abouelleil A."/>
            <person name="Alvarado L."/>
            <person name="Arachchi H.M."/>
            <person name="Berlin A.M."/>
            <person name="Chapman S.B."/>
            <person name="Dewar J."/>
            <person name="Goldberg J."/>
            <person name="Griggs A."/>
            <person name="Gujja S."/>
            <person name="Hansen M."/>
            <person name="Howarth C."/>
            <person name="Imamovic A."/>
            <person name="Larimer J."/>
            <person name="McCowan C."/>
            <person name="Murphy C."/>
            <person name="Neiman D."/>
            <person name="Pearson M."/>
            <person name="Priest M."/>
            <person name="Roberts A."/>
            <person name="Saif S."/>
            <person name="Shea T."/>
            <person name="Sisk P."/>
            <person name="Sykes S."/>
            <person name="Wortman J."/>
            <person name="Nusbaum C."/>
            <person name="Birren B."/>
        </authorList>
    </citation>
    <scope>NUCLEOTIDE SEQUENCE [LARGE SCALE GENOMIC DNA]</scope>
    <source>
        <strain evidence="1 3">ATCC BAA-350</strain>
    </source>
</reference>
<dbReference type="PATRIC" id="fig|1158614.3.peg.4011"/>
<name>R2XT08_9ENTE</name>
<dbReference type="EMBL" id="AJDQ01000017">
    <property type="protein sequence ID" value="EOI53112.1"/>
    <property type="molecule type" value="Genomic_DNA"/>
</dbReference>
<evidence type="ECO:0000313" key="1">
    <source>
        <dbReference type="EMBL" id="EOI53112.1"/>
    </source>
</evidence>